<name>A0A9D4MWJ5_DREPO</name>
<comment type="caution">
    <text evidence="1">The sequence shown here is derived from an EMBL/GenBank/DDBJ whole genome shotgun (WGS) entry which is preliminary data.</text>
</comment>
<dbReference type="Proteomes" id="UP000828390">
    <property type="component" value="Unassembled WGS sequence"/>
</dbReference>
<proteinExistence type="predicted"/>
<evidence type="ECO:0000313" key="1">
    <source>
        <dbReference type="EMBL" id="KAH3885183.1"/>
    </source>
</evidence>
<organism evidence="1 2">
    <name type="scientific">Dreissena polymorpha</name>
    <name type="common">Zebra mussel</name>
    <name type="synonym">Mytilus polymorpha</name>
    <dbReference type="NCBI Taxonomy" id="45954"/>
    <lineage>
        <taxon>Eukaryota</taxon>
        <taxon>Metazoa</taxon>
        <taxon>Spiralia</taxon>
        <taxon>Lophotrochozoa</taxon>
        <taxon>Mollusca</taxon>
        <taxon>Bivalvia</taxon>
        <taxon>Autobranchia</taxon>
        <taxon>Heteroconchia</taxon>
        <taxon>Euheterodonta</taxon>
        <taxon>Imparidentia</taxon>
        <taxon>Neoheterodontei</taxon>
        <taxon>Myida</taxon>
        <taxon>Dreissenoidea</taxon>
        <taxon>Dreissenidae</taxon>
        <taxon>Dreissena</taxon>
    </lineage>
</organism>
<dbReference type="AlphaFoldDB" id="A0A9D4MWJ5"/>
<accession>A0A9D4MWJ5</accession>
<gene>
    <name evidence="1" type="ORF">DPMN_009174</name>
</gene>
<protein>
    <submittedName>
        <fullName evidence="1">Uncharacterized protein</fullName>
    </submittedName>
</protein>
<keyword evidence="2" id="KW-1185">Reference proteome</keyword>
<reference evidence="1" key="1">
    <citation type="journal article" date="2019" name="bioRxiv">
        <title>The Genome of the Zebra Mussel, Dreissena polymorpha: A Resource for Invasive Species Research.</title>
        <authorList>
            <person name="McCartney M.A."/>
            <person name="Auch B."/>
            <person name="Kono T."/>
            <person name="Mallez S."/>
            <person name="Zhang Y."/>
            <person name="Obille A."/>
            <person name="Becker A."/>
            <person name="Abrahante J.E."/>
            <person name="Garbe J."/>
            <person name="Badalamenti J.P."/>
            <person name="Herman A."/>
            <person name="Mangelson H."/>
            <person name="Liachko I."/>
            <person name="Sullivan S."/>
            <person name="Sone E.D."/>
            <person name="Koren S."/>
            <person name="Silverstein K.A.T."/>
            <person name="Beckman K.B."/>
            <person name="Gohl D.M."/>
        </authorList>
    </citation>
    <scope>NUCLEOTIDE SEQUENCE</scope>
    <source>
        <strain evidence="1">Duluth1</strain>
        <tissue evidence="1">Whole animal</tissue>
    </source>
</reference>
<sequence>MKLSRLLEAPGSLLPLQFHLYGGVSDVALTTMLSEILAIGTNTERNFSAKIGDGLYSIEAIDIL</sequence>
<evidence type="ECO:0000313" key="2">
    <source>
        <dbReference type="Proteomes" id="UP000828390"/>
    </source>
</evidence>
<dbReference type="EMBL" id="JAIWYP010000001">
    <property type="protein sequence ID" value="KAH3885183.1"/>
    <property type="molecule type" value="Genomic_DNA"/>
</dbReference>
<reference evidence="1" key="2">
    <citation type="submission" date="2020-11" db="EMBL/GenBank/DDBJ databases">
        <authorList>
            <person name="McCartney M.A."/>
            <person name="Auch B."/>
            <person name="Kono T."/>
            <person name="Mallez S."/>
            <person name="Becker A."/>
            <person name="Gohl D.M."/>
            <person name="Silverstein K.A.T."/>
            <person name="Koren S."/>
            <person name="Bechman K.B."/>
            <person name="Herman A."/>
            <person name="Abrahante J.E."/>
            <person name="Garbe J."/>
        </authorList>
    </citation>
    <scope>NUCLEOTIDE SEQUENCE</scope>
    <source>
        <strain evidence="1">Duluth1</strain>
        <tissue evidence="1">Whole animal</tissue>
    </source>
</reference>